<evidence type="ECO:0000313" key="5">
    <source>
        <dbReference type="Proteomes" id="UP000019384"/>
    </source>
</evidence>
<keyword evidence="5" id="KW-1185">Reference proteome</keyword>
<dbReference type="AlphaFoldDB" id="W6MTA7"/>
<feature type="region of interest" description="Disordered" evidence="2">
    <location>
        <begin position="36"/>
        <end position="99"/>
    </location>
</feature>
<dbReference type="InterPro" id="IPR051731">
    <property type="entry name" value="DENND11/AVL9_GEFs"/>
</dbReference>
<evidence type="ECO:0000259" key="3">
    <source>
        <dbReference type="PROSITE" id="PS50211"/>
    </source>
</evidence>
<feature type="region of interest" description="Disordered" evidence="2">
    <location>
        <begin position="685"/>
        <end position="723"/>
    </location>
</feature>
<reference evidence="4" key="1">
    <citation type="submission" date="2013-12" db="EMBL/GenBank/DDBJ databases">
        <authorList>
            <person name="Genoscope - CEA"/>
        </authorList>
    </citation>
    <scope>NUCLEOTIDE SEQUENCE</scope>
    <source>
        <strain evidence="4">CBS 1993</strain>
    </source>
</reference>
<dbReference type="InterPro" id="IPR037516">
    <property type="entry name" value="Tripartite_DENN"/>
</dbReference>
<sequence>MSLLYISDNINTMDENPWKDEGDDIEEGNVDIEASIGSLLESPAEIAIEEVQQPLESEERSDNNEEAAQDKTQEETQDVVKTEIEEQSNPPSEETLDTSIRQNMEATSEEKAEIPAKHKPQLQDSVQSSLVYGICIVDFHHIRGPEIEHWVDSQSLHGIGQSDRIKQINEMWPSLPFQSLPDGAHLFEESFANFTLILNDGSSEDSFELPAEKRSEWEDNAVRGETLFGCSCIRQMPTSDLKTVEKGMTRSIVQKAIVMITKYPITVQLREKLSIVTTSFFHQRDFHDKEIIDSLFENVSILYSPFKVENDDLFESERGKQQSHDQTQPSNVKVLKESDFYVGLNLRDLLRTLGKNLLVLFKALLLEKRIIFFSKNLMKLSNFQYSLLSLIPSLLLNLKDSGSPMFQSLTSARNRITSLSTSDRQSVLEFLGLPLKIFDRGGFFQPYLPLQQLDFLRNANTEWYVIGASNDLLLGQKDKLADVVVYIDFPQNSGAVSSAHTFGHLEIIDPTLKDQLALTHQDKKFISFLISECDKVDILEESQELQPQPSVLNNNDFPKLNTFKGGDDFIRYNFEDYLIGLLACSKYDQFLQRATDTQLQSFINPSKQELLMPNNIAQFNSAWVDRWKQTRNFQFFNIYTDDESFNFFEPVHQADRVDSSKNSYFSQNFKAMGDFFNKRLQDLKRKPKEAETKENEAESLEAEQTDQDKCTDGDVTEDTPKNTAYSKFNAWAQSWKKQ</sequence>
<dbReference type="InterPro" id="IPR018307">
    <property type="entry name" value="ABL9/DENND6_dom"/>
</dbReference>
<protein>
    <recommendedName>
        <fullName evidence="3">UDENN domain-containing protein</fullName>
    </recommendedName>
</protein>
<dbReference type="Pfam" id="PF09794">
    <property type="entry name" value="Avl9"/>
    <property type="match status" value="1"/>
</dbReference>
<evidence type="ECO:0000256" key="1">
    <source>
        <dbReference type="ARBA" id="ARBA00038178"/>
    </source>
</evidence>
<gene>
    <name evidence="4" type="ORF">KUCA_T00005964001</name>
</gene>
<dbReference type="PANTHER" id="PTHR31017">
    <property type="entry name" value="LATE SECRETORY PATHWAY PROTEIN AVL9-RELATED"/>
    <property type="match status" value="1"/>
</dbReference>
<dbReference type="PROSITE" id="PS50211">
    <property type="entry name" value="DENN"/>
    <property type="match status" value="1"/>
</dbReference>
<dbReference type="RefSeq" id="XP_022461949.1">
    <property type="nucleotide sequence ID" value="XM_022604396.1"/>
</dbReference>
<dbReference type="EMBL" id="HG793131">
    <property type="protein sequence ID" value="CDK29969.1"/>
    <property type="molecule type" value="Genomic_DNA"/>
</dbReference>
<dbReference type="InterPro" id="IPR043153">
    <property type="entry name" value="DENN_C"/>
</dbReference>
<feature type="compositionally biased region" description="Polar residues" evidence="2">
    <location>
        <begin position="87"/>
        <end position="99"/>
    </location>
</feature>
<dbReference type="Proteomes" id="UP000019384">
    <property type="component" value="Unassembled WGS sequence"/>
</dbReference>
<reference evidence="4" key="2">
    <citation type="submission" date="2014-02" db="EMBL/GenBank/DDBJ databases">
        <title>Complete DNA sequence of /Kuraishia capsulata/ illustrates novel genomic features among budding yeasts (/Saccharomycotina/).</title>
        <authorList>
            <person name="Morales L."/>
            <person name="Noel B."/>
            <person name="Porcel B."/>
            <person name="Marcet-Houben M."/>
            <person name="Hullo M-F."/>
            <person name="Sacerdot C."/>
            <person name="Tekaia F."/>
            <person name="Leh-Louis V."/>
            <person name="Despons L."/>
            <person name="Khanna V."/>
            <person name="Aury J-M."/>
            <person name="Barbe V."/>
            <person name="Couloux A."/>
            <person name="Labadie K."/>
            <person name="Pelletier E."/>
            <person name="Souciet J-L."/>
            <person name="Boekhout T."/>
            <person name="Gabaldon T."/>
            <person name="Wincker P."/>
            <person name="Dujon B."/>
        </authorList>
    </citation>
    <scope>NUCLEOTIDE SEQUENCE</scope>
    <source>
        <strain evidence="4">CBS 1993</strain>
    </source>
</reference>
<evidence type="ECO:0000256" key="2">
    <source>
        <dbReference type="SAM" id="MobiDB-lite"/>
    </source>
</evidence>
<organism evidence="4 5">
    <name type="scientific">Kuraishia capsulata CBS 1993</name>
    <dbReference type="NCBI Taxonomy" id="1382522"/>
    <lineage>
        <taxon>Eukaryota</taxon>
        <taxon>Fungi</taxon>
        <taxon>Dikarya</taxon>
        <taxon>Ascomycota</taxon>
        <taxon>Saccharomycotina</taxon>
        <taxon>Pichiomycetes</taxon>
        <taxon>Pichiales</taxon>
        <taxon>Pichiaceae</taxon>
        <taxon>Kuraishia</taxon>
    </lineage>
</organism>
<comment type="similarity">
    <text evidence="1">Belongs to the AVL9 family.</text>
</comment>
<dbReference type="GO" id="GO:0005737">
    <property type="term" value="C:cytoplasm"/>
    <property type="evidence" value="ECO:0007669"/>
    <property type="project" value="TreeGrafter"/>
</dbReference>
<feature type="domain" description="UDENN" evidence="3">
    <location>
        <begin position="132"/>
        <end position="617"/>
    </location>
</feature>
<dbReference type="Gene3D" id="3.40.50.11500">
    <property type="match status" value="1"/>
</dbReference>
<feature type="compositionally biased region" description="Basic and acidic residues" evidence="2">
    <location>
        <begin position="57"/>
        <end position="84"/>
    </location>
</feature>
<dbReference type="PANTHER" id="PTHR31017:SF1">
    <property type="entry name" value="LATE SECRETORY PATHWAY PROTEIN AVL9 HOMOLOG"/>
    <property type="match status" value="1"/>
</dbReference>
<proteinExistence type="inferred from homology"/>
<dbReference type="OrthoDB" id="26278at2759"/>
<feature type="compositionally biased region" description="Basic and acidic residues" evidence="2">
    <location>
        <begin position="685"/>
        <end position="696"/>
    </location>
</feature>
<accession>W6MTA7</accession>
<evidence type="ECO:0000313" key="4">
    <source>
        <dbReference type="EMBL" id="CDK29969.1"/>
    </source>
</evidence>
<dbReference type="HOGENOM" id="CLU_009066_3_0_1"/>
<dbReference type="GeneID" id="34523337"/>
<name>W6MTA7_9ASCO</name>